<feature type="domain" description="ArnT-like N-terminal" evidence="11">
    <location>
        <begin position="24"/>
        <end position="233"/>
    </location>
</feature>
<dbReference type="InterPro" id="IPR032421">
    <property type="entry name" value="PMT_4TMC"/>
</dbReference>
<keyword evidence="14" id="KW-1185">Reference proteome</keyword>
<evidence type="ECO:0000259" key="11">
    <source>
        <dbReference type="Pfam" id="PF02366"/>
    </source>
</evidence>
<keyword evidence="10" id="KW-1003">Cell membrane</keyword>
<dbReference type="InterPro" id="IPR003342">
    <property type="entry name" value="ArnT-like_N"/>
</dbReference>
<feature type="transmembrane region" description="Helical" evidence="10">
    <location>
        <begin position="165"/>
        <end position="181"/>
    </location>
</feature>
<dbReference type="GO" id="GO:0012505">
    <property type="term" value="C:endomembrane system"/>
    <property type="evidence" value="ECO:0007669"/>
    <property type="project" value="UniProtKB-SubCell"/>
</dbReference>
<accession>A0AAW9Q7Y3</accession>
<dbReference type="GO" id="GO:0005886">
    <property type="term" value="C:plasma membrane"/>
    <property type="evidence" value="ECO:0007669"/>
    <property type="project" value="UniProtKB-SubCell"/>
</dbReference>
<dbReference type="AlphaFoldDB" id="A0AAW9Q7Y3"/>
<dbReference type="Pfam" id="PF02366">
    <property type="entry name" value="PMT"/>
    <property type="match status" value="1"/>
</dbReference>
<feature type="transmembrane region" description="Helical" evidence="10">
    <location>
        <begin position="9"/>
        <end position="29"/>
    </location>
</feature>
<comment type="function">
    <text evidence="10">Protein O-mannosyltransferase that catalyzes the transfer of a single mannose residue from a polyprenol phospho-mannosyl lipidic donor to the hydroxyl group of selected serine and threonine residues in acceptor proteins.</text>
</comment>
<dbReference type="InterPro" id="IPR027005">
    <property type="entry name" value="PMT-like"/>
</dbReference>
<feature type="transmembrane region" description="Helical" evidence="10">
    <location>
        <begin position="400"/>
        <end position="421"/>
    </location>
</feature>
<keyword evidence="5 10" id="KW-0808">Transferase</keyword>
<evidence type="ECO:0000313" key="13">
    <source>
        <dbReference type="EMBL" id="MEE3719620.1"/>
    </source>
</evidence>
<feature type="transmembrane region" description="Helical" evidence="10">
    <location>
        <begin position="86"/>
        <end position="108"/>
    </location>
</feature>
<comment type="similarity">
    <text evidence="3 10">Belongs to the glycosyltransferase 39 family.</text>
</comment>
<comment type="subcellular location">
    <subcellularLocation>
        <location evidence="10">Cell membrane</location>
    </subcellularLocation>
    <subcellularLocation>
        <location evidence="1">Endomembrane system</location>
        <topology evidence="1">Multi-pass membrane protein</topology>
    </subcellularLocation>
</comment>
<feature type="transmembrane region" description="Helical" evidence="10">
    <location>
        <begin position="210"/>
        <end position="228"/>
    </location>
</feature>
<comment type="pathway">
    <text evidence="2 10">Protein modification; protein glycosylation.</text>
</comment>
<dbReference type="Proteomes" id="UP001333818">
    <property type="component" value="Unassembled WGS sequence"/>
</dbReference>
<evidence type="ECO:0000256" key="5">
    <source>
        <dbReference type="ARBA" id="ARBA00022679"/>
    </source>
</evidence>
<gene>
    <name evidence="13" type="ORF">V2H45_23035</name>
</gene>
<dbReference type="Pfam" id="PF16192">
    <property type="entry name" value="PMT_4TMC"/>
    <property type="match status" value="1"/>
</dbReference>
<feature type="transmembrane region" description="Helical" evidence="10">
    <location>
        <begin position="187"/>
        <end position="203"/>
    </location>
</feature>
<reference evidence="13" key="1">
    <citation type="submission" date="2024-01" db="EMBL/GenBank/DDBJ databases">
        <title>Bank of Algae and Cyanobacteria of the Azores (BACA) strain genomes.</title>
        <authorList>
            <person name="Luz R."/>
            <person name="Cordeiro R."/>
            <person name="Fonseca A."/>
            <person name="Goncalves V."/>
        </authorList>
    </citation>
    <scope>NUCLEOTIDE SEQUENCE</scope>
    <source>
        <strain evidence="13">BACA0141</strain>
    </source>
</reference>
<keyword evidence="8 10" id="KW-0472">Membrane</keyword>
<evidence type="ECO:0000256" key="2">
    <source>
        <dbReference type="ARBA" id="ARBA00004922"/>
    </source>
</evidence>
<dbReference type="PANTHER" id="PTHR10050">
    <property type="entry name" value="DOLICHYL-PHOSPHATE-MANNOSE--PROTEIN MANNOSYLTRANSFERASE"/>
    <property type="match status" value="1"/>
</dbReference>
<proteinExistence type="inferred from homology"/>
<evidence type="ECO:0000256" key="7">
    <source>
        <dbReference type="ARBA" id="ARBA00022989"/>
    </source>
</evidence>
<protein>
    <recommendedName>
        <fullName evidence="9 10">Polyprenol-phosphate-mannose--protein mannosyltransferase</fullName>
        <ecNumber evidence="10">2.4.1.-</ecNumber>
    </recommendedName>
</protein>
<evidence type="ECO:0000256" key="3">
    <source>
        <dbReference type="ARBA" id="ARBA00007222"/>
    </source>
</evidence>
<dbReference type="PANTHER" id="PTHR10050:SF46">
    <property type="entry name" value="PROTEIN O-MANNOSYL-TRANSFERASE 2"/>
    <property type="match status" value="1"/>
</dbReference>
<evidence type="ECO:0000256" key="9">
    <source>
        <dbReference type="ARBA" id="ARBA00093617"/>
    </source>
</evidence>
<feature type="transmembrane region" description="Helical" evidence="10">
    <location>
        <begin position="115"/>
        <end position="132"/>
    </location>
</feature>
<organism evidence="13 14">
    <name type="scientific">Tumidithrix elongata BACA0141</name>
    <dbReference type="NCBI Taxonomy" id="2716417"/>
    <lineage>
        <taxon>Bacteria</taxon>
        <taxon>Bacillati</taxon>
        <taxon>Cyanobacteriota</taxon>
        <taxon>Cyanophyceae</taxon>
        <taxon>Pseudanabaenales</taxon>
        <taxon>Pseudanabaenaceae</taxon>
        <taxon>Tumidithrix</taxon>
        <taxon>Tumidithrix elongata</taxon>
    </lineage>
</organism>
<feature type="transmembrane region" description="Helical" evidence="10">
    <location>
        <begin position="433"/>
        <end position="453"/>
    </location>
</feature>
<name>A0AAW9Q7Y3_9CYAN</name>
<feature type="domain" description="Protein O-mannosyl-transferase C-terminal four TM" evidence="12">
    <location>
        <begin position="239"/>
        <end position="469"/>
    </location>
</feature>
<evidence type="ECO:0000313" key="14">
    <source>
        <dbReference type="Proteomes" id="UP001333818"/>
    </source>
</evidence>
<dbReference type="RefSeq" id="WP_330486056.1">
    <property type="nucleotide sequence ID" value="NZ_JAZBJZ010000150.1"/>
</dbReference>
<keyword evidence="4 10" id="KW-0328">Glycosyltransferase</keyword>
<keyword evidence="6 10" id="KW-0812">Transmembrane</keyword>
<feature type="transmembrane region" description="Helical" evidence="10">
    <location>
        <begin position="302"/>
        <end position="326"/>
    </location>
</feature>
<dbReference type="GO" id="GO:0004169">
    <property type="term" value="F:dolichyl-phosphate-mannose-protein mannosyltransferase activity"/>
    <property type="evidence" value="ECO:0007669"/>
    <property type="project" value="UniProtKB-UniRule"/>
</dbReference>
<dbReference type="EMBL" id="JAZBJZ010000150">
    <property type="protein sequence ID" value="MEE3719620.1"/>
    <property type="molecule type" value="Genomic_DNA"/>
</dbReference>
<evidence type="ECO:0000256" key="1">
    <source>
        <dbReference type="ARBA" id="ARBA00004127"/>
    </source>
</evidence>
<evidence type="ECO:0000256" key="6">
    <source>
        <dbReference type="ARBA" id="ARBA00022692"/>
    </source>
</evidence>
<dbReference type="EC" id="2.4.1.-" evidence="10"/>
<feature type="transmembrane region" description="Helical" evidence="10">
    <location>
        <begin position="138"/>
        <end position="158"/>
    </location>
</feature>
<evidence type="ECO:0000256" key="10">
    <source>
        <dbReference type="RuleBase" id="RU367007"/>
    </source>
</evidence>
<feature type="transmembrane region" description="Helical" evidence="10">
    <location>
        <begin position="369"/>
        <end position="388"/>
    </location>
</feature>
<keyword evidence="7 10" id="KW-1133">Transmembrane helix</keyword>
<evidence type="ECO:0000256" key="8">
    <source>
        <dbReference type="ARBA" id="ARBA00023136"/>
    </source>
</evidence>
<evidence type="ECO:0000256" key="4">
    <source>
        <dbReference type="ARBA" id="ARBA00022676"/>
    </source>
</evidence>
<comment type="caution">
    <text evidence="13">The sequence shown here is derived from an EMBL/GenBank/DDBJ whole genome shotgun (WGS) entry which is preliminary data.</text>
</comment>
<sequence>MKLSSPRNFFVYVSEHPWLGVAAIALVAFTTRFWQLDHLEKPVFDEVYYPKFGLDYLTGEPFFDAHPPLGKYMIALGIQLFGYNPFGFRCMSALAGALVPLITYTLVAQLSNRPVWAWLSGWFTALDGLLLVESRYGLINIYILLFGMLSQVCMVLALKRSRQRWAWVLATGMMFGAAVSVKWTGLGYGVGLAAIALIIRLKYKQSLSWVQVGLGLVLLPLGFYWLQWQPHLQLNPTMDLFEQHRQIFGFHQNLGVGAKEPIHPYCSAWWTWIWLIRPVAYFYETRANGEIVEFVHGMGNPFLYWFGAIAILLCGLTLVLAISPLLQRYLHNVLQSVTTQKTQLVRQLSQELSQQIFQRFSRQFVQGRIANFPWMAFYVVVSFLGNWLPWSLSRRCTFLYHYMPASVFAFMAIALVVEWCWQQQHEFFRAVGMTTAIAIAGSFLFWLPIYIGLPISSVHFHMLMWFASWT</sequence>
<evidence type="ECO:0000259" key="12">
    <source>
        <dbReference type="Pfam" id="PF16192"/>
    </source>
</evidence>